<dbReference type="SUPFAM" id="SSF56300">
    <property type="entry name" value="Metallo-dependent phosphatases"/>
    <property type="match status" value="1"/>
</dbReference>
<gene>
    <name evidence="2" type="ORF">MNBD_GAMMA24-651</name>
</gene>
<evidence type="ECO:0000259" key="1">
    <source>
        <dbReference type="Pfam" id="PF00149"/>
    </source>
</evidence>
<dbReference type="InterPro" id="IPR004843">
    <property type="entry name" value="Calcineurin-like_PHP"/>
</dbReference>
<dbReference type="GO" id="GO:0016787">
    <property type="term" value="F:hydrolase activity"/>
    <property type="evidence" value="ECO:0007669"/>
    <property type="project" value="InterPro"/>
</dbReference>
<dbReference type="Gene3D" id="3.60.21.10">
    <property type="match status" value="1"/>
</dbReference>
<dbReference type="PANTHER" id="PTHR46546:SF4">
    <property type="entry name" value="SHEWANELLA-LIKE PROTEIN PHOSPHATASE 1"/>
    <property type="match status" value="1"/>
</dbReference>
<sequence length="444" mass="51202">MLKYNLDKRLPHYRGKKWIRSGLPLKGQVWCLGQPGLSHKKISKDKELTRAVSYSTEYKKWKWPKQPIYFFSDLHADAEAFVASLVVSGGVKKTGADNNDFRLLREGRDARFIIGGDCLDKGPSNLQLLRSIRTLSKRGASVQLLAGNHDMRLLMAMRTLHMKKDPRTEHFFVRMGAKAIPLLKEIYAHYLAGNNSLHSIPGKRKCKQLLFPSDRWFDEFPRSARWVMPENAIKREVLRLKRKADRFESLCDEAGLSLPMVYATAIKCRALFLEPAGEFFWFYNRMKLAKRIGSFLFVHAGLDDRVATLIKDKGVAYLNKLYRHQIHNNLFEFYYGPLANVMRTKYRDIDMPLTNYGVDRIYEKGIHAIVHGHRNNIEGQRLMLRKGMLHVESDTTMDRNSRKKEGLEGYGVGVTIIHPEGQVIGISADYPYAKVFEPQRLVNK</sequence>
<organism evidence="2">
    <name type="scientific">hydrothermal vent metagenome</name>
    <dbReference type="NCBI Taxonomy" id="652676"/>
    <lineage>
        <taxon>unclassified sequences</taxon>
        <taxon>metagenomes</taxon>
        <taxon>ecological metagenomes</taxon>
    </lineage>
</organism>
<reference evidence="2" key="1">
    <citation type="submission" date="2018-06" db="EMBL/GenBank/DDBJ databases">
        <authorList>
            <person name="Zhirakovskaya E."/>
        </authorList>
    </citation>
    <scope>NUCLEOTIDE SEQUENCE</scope>
</reference>
<dbReference type="PANTHER" id="PTHR46546">
    <property type="entry name" value="SHEWANELLA-LIKE PROTEIN PHOSPHATASE 1"/>
    <property type="match status" value="1"/>
</dbReference>
<dbReference type="EMBL" id="UOFZ01000130">
    <property type="protein sequence ID" value="VAX13659.1"/>
    <property type="molecule type" value="Genomic_DNA"/>
</dbReference>
<dbReference type="InterPro" id="IPR029052">
    <property type="entry name" value="Metallo-depent_PP-like"/>
</dbReference>
<accession>A0A3B1B5U6</accession>
<dbReference type="Pfam" id="PF00149">
    <property type="entry name" value="Metallophos"/>
    <property type="match status" value="1"/>
</dbReference>
<name>A0A3B1B5U6_9ZZZZ</name>
<dbReference type="AlphaFoldDB" id="A0A3B1B5U6"/>
<evidence type="ECO:0000313" key="2">
    <source>
        <dbReference type="EMBL" id="VAX13659.1"/>
    </source>
</evidence>
<feature type="domain" description="Calcineurin-like phosphoesterase" evidence="1">
    <location>
        <begin position="67"/>
        <end position="170"/>
    </location>
</feature>
<protein>
    <recommendedName>
        <fullName evidence="1">Calcineurin-like phosphoesterase domain-containing protein</fullName>
    </recommendedName>
</protein>
<proteinExistence type="predicted"/>